<reference evidence="1 2" key="1">
    <citation type="journal article" date="2017" name="Front. Microbiol.">
        <title>New Insights into the Diversity of the Genus Faecalibacterium.</title>
        <authorList>
            <person name="Benevides L."/>
            <person name="Burman S."/>
            <person name="Martin R."/>
            <person name="Robert V."/>
            <person name="Thomas M."/>
            <person name="Miquel S."/>
            <person name="Chain F."/>
            <person name="Sokol H."/>
            <person name="Bermudez-Humaran L.G."/>
            <person name="Morrison M."/>
            <person name="Langella P."/>
            <person name="Azevedo V.A."/>
            <person name="Chatel J.M."/>
            <person name="Soares S."/>
        </authorList>
    </citation>
    <scope>NUCLEOTIDE SEQUENCE [LARGE SCALE GENOMIC DNA]</scope>
    <source>
        <strain evidence="1 2">CNCM I 4575</strain>
    </source>
</reference>
<organism evidence="1 2">
    <name type="scientific">Faecalibacterium prausnitzii</name>
    <dbReference type="NCBI Taxonomy" id="853"/>
    <lineage>
        <taxon>Bacteria</taxon>
        <taxon>Bacillati</taxon>
        <taxon>Bacillota</taxon>
        <taxon>Clostridia</taxon>
        <taxon>Eubacteriales</taxon>
        <taxon>Oscillospiraceae</taxon>
        <taxon>Faecalibacterium</taxon>
    </lineage>
</organism>
<proteinExistence type="predicted"/>
<gene>
    <name evidence="1" type="ORF">CGS58_14550</name>
</gene>
<accession>A0A2A7ALY7</accession>
<evidence type="ECO:0000313" key="1">
    <source>
        <dbReference type="EMBL" id="PDX80129.1"/>
    </source>
</evidence>
<sequence length="162" mass="18951">MQEWKMRTREIAYLLNPAFCGRILYTTIRAYNEKSHRAFPFPLVYLVLPLVLHKETRAIISSRTHLHIWAQQNPQLLIDFPRRARELIPITNEAVEMLLQTRKIILTPSGELEVPPRSKILNREKYTDSEIAECLTKCAHIARWFEDAGKVENIYISLGVRP</sequence>
<evidence type="ECO:0000313" key="2">
    <source>
        <dbReference type="Proteomes" id="UP000220005"/>
    </source>
</evidence>
<dbReference type="RefSeq" id="WP_097840372.1">
    <property type="nucleotide sequence ID" value="NZ_NMTY01000033.1"/>
</dbReference>
<protein>
    <submittedName>
        <fullName evidence="1">Uncharacterized protein</fullName>
    </submittedName>
</protein>
<name>A0A2A7ALY7_9FIRM</name>
<dbReference type="Proteomes" id="UP000220005">
    <property type="component" value="Unassembled WGS sequence"/>
</dbReference>
<dbReference type="Pfam" id="PF20131">
    <property type="entry name" value="MC3"/>
    <property type="match status" value="1"/>
</dbReference>
<dbReference type="InterPro" id="IPR045390">
    <property type="entry name" value="ABC-3C_MC3"/>
</dbReference>
<dbReference type="EMBL" id="NMTY01000033">
    <property type="protein sequence ID" value="PDX80129.1"/>
    <property type="molecule type" value="Genomic_DNA"/>
</dbReference>
<dbReference type="AlphaFoldDB" id="A0A2A7ALY7"/>
<comment type="caution">
    <text evidence="1">The sequence shown here is derived from an EMBL/GenBank/DDBJ whole genome shotgun (WGS) entry which is preliminary data.</text>
</comment>